<dbReference type="RefSeq" id="WP_135744836.1">
    <property type="nucleotide sequence ID" value="NZ_JAIZBL010000001.1"/>
</dbReference>
<name>A0A6H3NW02_9LEPT</name>
<dbReference type="Proteomes" id="UP000297649">
    <property type="component" value="Unassembled WGS sequence"/>
</dbReference>
<dbReference type="InterPro" id="IPR002818">
    <property type="entry name" value="DJ-1/PfpI"/>
</dbReference>
<dbReference type="InterPro" id="IPR052158">
    <property type="entry name" value="INH-QAR"/>
</dbReference>
<dbReference type="InterPro" id="IPR029062">
    <property type="entry name" value="Class_I_gatase-like"/>
</dbReference>
<dbReference type="CDD" id="cd03139">
    <property type="entry name" value="GATase1_PfpI_2"/>
    <property type="match status" value="1"/>
</dbReference>
<organism evidence="2 3">
    <name type="scientific">Leptospira bandrabouensis</name>
    <dbReference type="NCBI Taxonomy" id="2484903"/>
    <lineage>
        <taxon>Bacteria</taxon>
        <taxon>Pseudomonadati</taxon>
        <taxon>Spirochaetota</taxon>
        <taxon>Spirochaetia</taxon>
        <taxon>Leptospirales</taxon>
        <taxon>Leptospiraceae</taxon>
        <taxon>Leptospira</taxon>
    </lineage>
</organism>
<feature type="domain" description="DJ-1/PfpI" evidence="1">
    <location>
        <begin position="5"/>
        <end position="172"/>
    </location>
</feature>
<gene>
    <name evidence="2" type="ORF">EHR08_02220</name>
</gene>
<dbReference type="GO" id="GO:0006355">
    <property type="term" value="P:regulation of DNA-templated transcription"/>
    <property type="evidence" value="ECO:0007669"/>
    <property type="project" value="TreeGrafter"/>
</dbReference>
<keyword evidence="3" id="KW-1185">Reference proteome</keyword>
<protein>
    <submittedName>
        <fullName evidence="2">DJ-1/PfpI family protein</fullName>
    </submittedName>
</protein>
<evidence type="ECO:0000313" key="2">
    <source>
        <dbReference type="EMBL" id="TGN15141.1"/>
    </source>
</evidence>
<dbReference type="Pfam" id="PF01965">
    <property type="entry name" value="DJ-1_PfpI"/>
    <property type="match status" value="1"/>
</dbReference>
<comment type="caution">
    <text evidence="2">The sequence shown here is derived from an EMBL/GenBank/DDBJ whole genome shotgun (WGS) entry which is preliminary data.</text>
</comment>
<evidence type="ECO:0000259" key="1">
    <source>
        <dbReference type="Pfam" id="PF01965"/>
    </source>
</evidence>
<dbReference type="OrthoDB" id="6382410at2"/>
<dbReference type="Gene3D" id="3.40.50.880">
    <property type="match status" value="1"/>
</dbReference>
<dbReference type="PANTHER" id="PTHR43130:SF14">
    <property type="entry name" value="DJ-1_PFPI DOMAIN-CONTAINING PROTEIN"/>
    <property type="match status" value="1"/>
</dbReference>
<evidence type="ECO:0000313" key="3">
    <source>
        <dbReference type="Proteomes" id="UP000297649"/>
    </source>
</evidence>
<dbReference type="AlphaFoldDB" id="A0A6H3NW02"/>
<dbReference type="EMBL" id="RQHU01000005">
    <property type="protein sequence ID" value="TGN15141.1"/>
    <property type="molecule type" value="Genomic_DNA"/>
</dbReference>
<accession>A0A6H3NW02</accession>
<dbReference type="SUPFAM" id="SSF52317">
    <property type="entry name" value="Class I glutamine amidotransferase-like"/>
    <property type="match status" value="1"/>
</dbReference>
<reference evidence="2" key="1">
    <citation type="journal article" date="2019" name="PLoS Negl. Trop. Dis.">
        <title>Revisiting the worldwide diversity of Leptospira species in the environment.</title>
        <authorList>
            <person name="Vincent A.T."/>
            <person name="Schiettekatte O."/>
            <person name="Bourhy P."/>
            <person name="Veyrier F.J."/>
            <person name="Picardeau M."/>
        </authorList>
    </citation>
    <scope>NUCLEOTIDE SEQUENCE [LARGE SCALE GENOMIC DNA]</scope>
    <source>
        <strain evidence="2">201601109</strain>
    </source>
</reference>
<dbReference type="PANTHER" id="PTHR43130">
    <property type="entry name" value="ARAC-FAMILY TRANSCRIPTIONAL REGULATOR"/>
    <property type="match status" value="1"/>
</dbReference>
<proteinExistence type="predicted"/>
<sequence length="199" mass="22365">MLHIGILIFPEVEVLDFAGPFEVFSIAENNDQKKLCNVFLVSENLSPVKARNGLIVLPNFEYKNCPPMDILIVPGGYGAEEIEIKNQTTLSWIKTKYLAVKHLASICTGAFLLAELGLLKGLDVTTHWMDINTLKNNYPLLNVKEKLRYTDNGKILTSGGISSGIHLSFYLLQKLFGLEVATRTAKRMEYDWSSDQDRL</sequence>